<dbReference type="Pfam" id="PF14196">
    <property type="entry name" value="ATC_hydrolase"/>
    <property type="match status" value="1"/>
</dbReference>
<keyword evidence="1" id="KW-0378">Hydrolase</keyword>
<dbReference type="InterPro" id="IPR026002">
    <property type="entry name" value="ATC_hydrolase-like"/>
</dbReference>
<reference evidence="1 2" key="1">
    <citation type="journal article" date="2009" name="Stand. Genomic Sci.">
        <title>Complete genome sequence of Thermanaerovibrio acidaminovorans type strain (Su883).</title>
        <authorList>
            <person name="Chovatia M."/>
            <person name="Sikorski J."/>
            <person name="Schroder M."/>
            <person name="Lapidus A."/>
            <person name="Nolan M."/>
            <person name="Tice H."/>
            <person name="Glavina Del Rio T."/>
            <person name="Copeland A."/>
            <person name="Cheng J.F."/>
            <person name="Lucas S."/>
            <person name="Chen F."/>
            <person name="Bruce D."/>
            <person name="Goodwin L."/>
            <person name="Pitluck S."/>
            <person name="Ivanova N."/>
            <person name="Mavromatis K."/>
            <person name="Ovchinnikova G."/>
            <person name="Pati A."/>
            <person name="Chen A."/>
            <person name="Palaniappan K."/>
            <person name="Land M."/>
            <person name="Hauser L."/>
            <person name="Chang Y.J."/>
            <person name="Jeffries C.D."/>
            <person name="Chain P."/>
            <person name="Saunders E."/>
            <person name="Detter J.C."/>
            <person name="Brettin T."/>
            <person name="Rohde M."/>
            <person name="Goker M."/>
            <person name="Spring S."/>
            <person name="Bristow J."/>
            <person name="Markowitz V."/>
            <person name="Hugenholtz P."/>
            <person name="Kyrpides N.C."/>
            <person name="Klenk H.P."/>
            <person name="Eisen J.A."/>
        </authorList>
    </citation>
    <scope>NUCLEOTIDE SEQUENCE [LARGE SCALE GENOMIC DNA]</scope>
    <source>
        <strain evidence="2">ATCC 49978 / DSM 6589 / Su883</strain>
    </source>
</reference>
<dbReference type="HOGENOM" id="CLU_136139_0_0_0"/>
<dbReference type="eggNOG" id="COG0479">
    <property type="taxonomic scope" value="Bacteria"/>
</dbReference>
<dbReference type="OrthoDB" id="9805176at2"/>
<sequence>MTFQDAPVDHLTRRRIEAQVLKPLIRLLEERLGREEARRILSQALNSISREDGRALAERLGRNDLKAFRDHVLPMWSGSGHMDLEVLESAPGTLEFDVTRCDYLVLYRELGLEDYAEVLSCDRDWAFLEGFNPNLRLRRDETLARGDGCCAFRYTSDR</sequence>
<gene>
    <name evidence="1" type="ordered locus">Taci_1480</name>
</gene>
<accession>D1B6R6</accession>
<proteinExistence type="predicted"/>
<dbReference type="GO" id="GO:0016787">
    <property type="term" value="F:hydrolase activity"/>
    <property type="evidence" value="ECO:0007669"/>
    <property type="project" value="UniProtKB-KW"/>
</dbReference>
<dbReference type="KEGG" id="tai:Taci_1480"/>
<dbReference type="Proteomes" id="UP000002030">
    <property type="component" value="Chromosome"/>
</dbReference>
<dbReference type="RefSeq" id="WP_012870218.1">
    <property type="nucleotide sequence ID" value="NC_013522.1"/>
</dbReference>
<name>D1B6R6_THEAS</name>
<dbReference type="AlphaFoldDB" id="D1B6R6"/>
<evidence type="ECO:0000313" key="1">
    <source>
        <dbReference type="EMBL" id="ACZ19707.1"/>
    </source>
</evidence>
<organism evidence="1 2">
    <name type="scientific">Thermanaerovibrio acidaminovorans (strain ATCC 49978 / DSM 6589 / Su883)</name>
    <name type="common">Selenomonas acidaminovorans</name>
    <dbReference type="NCBI Taxonomy" id="525903"/>
    <lineage>
        <taxon>Bacteria</taxon>
        <taxon>Thermotogati</taxon>
        <taxon>Synergistota</taxon>
        <taxon>Synergistia</taxon>
        <taxon>Synergistales</taxon>
        <taxon>Synergistaceae</taxon>
        <taxon>Thermanaerovibrio</taxon>
    </lineage>
</organism>
<dbReference type="EnsemblBacteria" id="ACZ19707">
    <property type="protein sequence ID" value="ACZ19707"/>
    <property type="gene ID" value="Taci_1480"/>
</dbReference>
<keyword evidence="2" id="KW-1185">Reference proteome</keyword>
<dbReference type="EMBL" id="CP001818">
    <property type="protein sequence ID" value="ACZ19707.1"/>
    <property type="molecule type" value="Genomic_DNA"/>
</dbReference>
<protein>
    <submittedName>
        <fullName evidence="1">L-2-amino-thiazoline-4-carboxylic acid hydrolase</fullName>
    </submittedName>
</protein>
<evidence type="ECO:0000313" key="2">
    <source>
        <dbReference type="Proteomes" id="UP000002030"/>
    </source>
</evidence>
<dbReference type="STRING" id="525903.Taci_1480"/>